<reference evidence="10" key="1">
    <citation type="submission" date="2017-02" db="EMBL/GenBank/DDBJ databases">
        <title>Comparative genomics and description of representatives of a novel lineage of planctomycetes thriving in anoxic sediments.</title>
        <authorList>
            <person name="Spring S."/>
            <person name="Bunk B."/>
            <person name="Sproer C."/>
        </authorList>
    </citation>
    <scope>NUCLEOTIDE SEQUENCE [LARGE SCALE GENOMIC DNA]</scope>
    <source>
        <strain evidence="10">SM-Chi-D1</strain>
    </source>
</reference>
<evidence type="ECO:0000313" key="10">
    <source>
        <dbReference type="Proteomes" id="UP000188181"/>
    </source>
</evidence>
<feature type="binding site" evidence="7">
    <location>
        <position position="160"/>
    </location>
    <ligand>
        <name>3-phosphoshikimate</name>
        <dbReference type="ChEBI" id="CHEBI:145989"/>
    </ligand>
</feature>
<comment type="function">
    <text evidence="7">Catalyzes the transfer of the enolpyruvyl moiety of phosphoenolpyruvate (PEP) to the 5-hydroxyl of shikimate-3-phosphate (S3P) to produce enolpyruvyl shikimate-3-phosphate and inorganic phosphate.</text>
</comment>
<comment type="pathway">
    <text evidence="1 7">Metabolic intermediate biosynthesis; chorismate biosynthesis; chorismate from D-erythrose 4-phosphate and phosphoenolpyruvate: step 6/7.</text>
</comment>
<dbReference type="NCBIfam" id="TIGR01356">
    <property type="entry name" value="aroA"/>
    <property type="match status" value="1"/>
</dbReference>
<dbReference type="RefSeq" id="WP_146683005.1">
    <property type="nucleotide sequence ID" value="NZ_CP019646.1"/>
</dbReference>
<name>A0A1Q2MDI5_9BACT</name>
<comment type="similarity">
    <text evidence="2 7">Belongs to the EPSP synthase family.</text>
</comment>
<dbReference type="InterPro" id="IPR036968">
    <property type="entry name" value="Enolpyruvate_Tfrase_sf"/>
</dbReference>
<evidence type="ECO:0000256" key="2">
    <source>
        <dbReference type="ARBA" id="ARBA00009948"/>
    </source>
</evidence>
<dbReference type="GO" id="GO:0005737">
    <property type="term" value="C:cytoplasm"/>
    <property type="evidence" value="ECO:0007669"/>
    <property type="project" value="UniProtKB-SubCell"/>
</dbReference>
<feature type="binding site" evidence="7">
    <location>
        <position position="374"/>
    </location>
    <ligand>
        <name>phosphoenolpyruvate</name>
        <dbReference type="ChEBI" id="CHEBI:58702"/>
    </ligand>
</feature>
<comment type="catalytic activity">
    <reaction evidence="6">
        <text>3-phosphoshikimate + phosphoenolpyruvate = 5-O-(1-carboxyvinyl)-3-phosphoshikimate + phosphate</text>
        <dbReference type="Rhea" id="RHEA:21256"/>
        <dbReference type="ChEBI" id="CHEBI:43474"/>
        <dbReference type="ChEBI" id="CHEBI:57701"/>
        <dbReference type="ChEBI" id="CHEBI:58702"/>
        <dbReference type="ChEBI" id="CHEBI:145989"/>
        <dbReference type="EC" id="2.5.1.19"/>
    </reaction>
    <physiologicalReaction direction="left-to-right" evidence="6">
        <dbReference type="Rhea" id="RHEA:21257"/>
    </physiologicalReaction>
</comment>
<feature type="binding site" evidence="7">
    <location>
        <position position="333"/>
    </location>
    <ligand>
        <name>phosphoenolpyruvate</name>
        <dbReference type="ChEBI" id="CHEBI:58702"/>
    </ligand>
</feature>
<feature type="active site" description="Proton acceptor" evidence="7">
    <location>
        <position position="302"/>
    </location>
</feature>
<gene>
    <name evidence="7 9" type="primary">aroA</name>
    <name evidence="9" type="ORF">SMSP2_01127</name>
</gene>
<dbReference type="STRING" id="1851148.SMSP2_01127"/>
<dbReference type="GO" id="GO:0009423">
    <property type="term" value="P:chorismate biosynthetic process"/>
    <property type="evidence" value="ECO:0007669"/>
    <property type="project" value="UniProtKB-UniRule"/>
</dbReference>
<feature type="binding site" evidence="7">
    <location>
        <position position="186"/>
    </location>
    <ligand>
        <name>3-phosphoshikimate</name>
        <dbReference type="ChEBI" id="CHEBI:145989"/>
    </ligand>
</feature>
<sequence>MICLKTAKAKGRVMVEPSKSMMQRAVAAALLCDGRSCLRNISLCDDCVAGMDVASSLGAEVSTPANNSVLITGGLKAPSRELCCGEAGLCIRMYTPIAALLDTEVTLTGSGGLTKRPMSMAESPLRALGARVSTNNGLLPITVKGPLKGGEVTLDASMSSQLLSGLLIACARARHDSVINVSSLASKPYIDMTLQVMDAFGIEYGREGYTRFIVPGGQKYQSRDYTVEGDWSGAAFVLAAGALGGPVTAAGLRTDTKQADIAVLQAIEAAGANIDIDADAGEITASRGRLKGFSFDATECPDLFPPLTALAAHCDGVSEITGVSRLRHKESDRAAVLQEQFGRLGVEISLKNNTMYIIGGTGTGGRINACGDHRIAMAAAAYACGLEGEMVEIEDPECAAKSWPGFFEQFGKIGIRH</sequence>
<accession>A0A1Q2MDI5</accession>
<feature type="binding site" evidence="7">
    <location>
        <position position="329"/>
    </location>
    <ligand>
        <name>3-phosphoshikimate</name>
        <dbReference type="ChEBI" id="CHEBI:145989"/>
    </ligand>
</feature>
<dbReference type="PANTHER" id="PTHR21090">
    <property type="entry name" value="AROM/DEHYDROQUINATE SYNTHASE"/>
    <property type="match status" value="1"/>
</dbReference>
<dbReference type="InterPro" id="IPR013792">
    <property type="entry name" value="RNA3'P_cycl/enolpyr_Trfase_a/b"/>
</dbReference>
<comment type="caution">
    <text evidence="7">Lacks conserved residue(s) required for the propagation of feature annotation.</text>
</comment>
<feature type="binding site" evidence="7">
    <location>
        <position position="19"/>
    </location>
    <ligand>
        <name>3-phosphoshikimate</name>
        <dbReference type="ChEBI" id="CHEBI:145989"/>
    </ligand>
</feature>
<comment type="subunit">
    <text evidence="7">Monomer.</text>
</comment>
<protein>
    <recommendedName>
        <fullName evidence="7">3-phosphoshikimate 1-carboxyvinyltransferase</fullName>
        <ecNumber evidence="7">2.5.1.19</ecNumber>
    </recommendedName>
    <alternativeName>
        <fullName evidence="7">5-enolpyruvylshikimate-3-phosphate synthase</fullName>
        <shortName evidence="7">EPSP synthase</shortName>
        <shortName evidence="7">EPSPS</shortName>
    </alternativeName>
</protein>
<dbReference type="OrthoDB" id="9809920at2"/>
<dbReference type="EC" id="2.5.1.19" evidence="7"/>
<dbReference type="PIRSF" id="PIRSF000505">
    <property type="entry name" value="EPSPS"/>
    <property type="match status" value="1"/>
</dbReference>
<evidence type="ECO:0000256" key="4">
    <source>
        <dbReference type="ARBA" id="ARBA00022679"/>
    </source>
</evidence>
<dbReference type="AlphaFoldDB" id="A0A1Q2MDI5"/>
<evidence type="ECO:0000256" key="5">
    <source>
        <dbReference type="ARBA" id="ARBA00023141"/>
    </source>
</evidence>
<keyword evidence="10" id="KW-1185">Reference proteome</keyword>
<dbReference type="Gene3D" id="3.65.10.10">
    <property type="entry name" value="Enolpyruvate transferase domain"/>
    <property type="match status" value="2"/>
</dbReference>
<dbReference type="InterPro" id="IPR006264">
    <property type="entry name" value="EPSP_synthase"/>
</dbReference>
<feature type="binding site" evidence="7">
    <location>
        <position position="161"/>
    </location>
    <ligand>
        <name>phosphoenolpyruvate</name>
        <dbReference type="ChEBI" id="CHEBI:58702"/>
    </ligand>
</feature>
<keyword evidence="3 7" id="KW-0028">Amino-acid biosynthesis</keyword>
<feature type="domain" description="Enolpyruvate transferase" evidence="8">
    <location>
        <begin position="7"/>
        <end position="409"/>
    </location>
</feature>
<dbReference type="Proteomes" id="UP000188181">
    <property type="component" value="Chromosome"/>
</dbReference>
<dbReference type="PANTHER" id="PTHR21090:SF5">
    <property type="entry name" value="PENTAFUNCTIONAL AROM POLYPEPTIDE"/>
    <property type="match status" value="1"/>
</dbReference>
<dbReference type="SUPFAM" id="SSF55205">
    <property type="entry name" value="EPT/RTPC-like"/>
    <property type="match status" value="1"/>
</dbReference>
<dbReference type="UniPathway" id="UPA00053">
    <property type="reaction ID" value="UER00089"/>
</dbReference>
<dbReference type="CDD" id="cd01556">
    <property type="entry name" value="EPSP_synthase"/>
    <property type="match status" value="1"/>
</dbReference>
<keyword evidence="4 7" id="KW-0808">Transferase</keyword>
<dbReference type="GO" id="GO:0003866">
    <property type="term" value="F:3-phosphoshikimate 1-carboxyvinyltransferase activity"/>
    <property type="evidence" value="ECO:0007669"/>
    <property type="project" value="UniProtKB-UniRule"/>
</dbReference>
<evidence type="ECO:0000256" key="7">
    <source>
        <dbReference type="HAMAP-Rule" id="MF_00210"/>
    </source>
</evidence>
<organism evidence="9 10">
    <name type="scientific">Limihaloglobus sulfuriphilus</name>
    <dbReference type="NCBI Taxonomy" id="1851148"/>
    <lineage>
        <taxon>Bacteria</taxon>
        <taxon>Pseudomonadati</taxon>
        <taxon>Planctomycetota</taxon>
        <taxon>Phycisphaerae</taxon>
        <taxon>Sedimentisphaerales</taxon>
        <taxon>Sedimentisphaeraceae</taxon>
        <taxon>Limihaloglobus</taxon>
    </lineage>
</organism>
<keyword evidence="7" id="KW-0963">Cytoplasm</keyword>
<dbReference type="GO" id="GO:0008652">
    <property type="term" value="P:amino acid biosynthetic process"/>
    <property type="evidence" value="ECO:0007669"/>
    <property type="project" value="UniProtKB-KW"/>
</dbReference>
<dbReference type="KEGG" id="pbas:SMSP2_01127"/>
<dbReference type="EMBL" id="CP019646">
    <property type="protein sequence ID" value="AQQ70766.1"/>
    <property type="molecule type" value="Genomic_DNA"/>
</dbReference>
<feature type="binding site" evidence="7">
    <location>
        <position position="20"/>
    </location>
    <ligand>
        <name>3-phosphoshikimate</name>
        <dbReference type="ChEBI" id="CHEBI:145989"/>
    </ligand>
</feature>
<feature type="binding site" evidence="7">
    <location>
        <position position="302"/>
    </location>
    <ligand>
        <name>3-phosphoshikimate</name>
        <dbReference type="ChEBI" id="CHEBI:145989"/>
    </ligand>
</feature>
<evidence type="ECO:0000313" key="9">
    <source>
        <dbReference type="EMBL" id="AQQ70766.1"/>
    </source>
</evidence>
<feature type="binding site" evidence="7">
    <location>
        <position position="401"/>
    </location>
    <ligand>
        <name>phosphoenolpyruvate</name>
        <dbReference type="ChEBI" id="CHEBI:58702"/>
    </ligand>
</feature>
<dbReference type="Pfam" id="PF00275">
    <property type="entry name" value="EPSP_synthase"/>
    <property type="match status" value="1"/>
</dbReference>
<evidence type="ECO:0000256" key="6">
    <source>
        <dbReference type="ARBA" id="ARBA00044633"/>
    </source>
</evidence>
<feature type="binding site" evidence="7">
    <location>
        <position position="24"/>
    </location>
    <ligand>
        <name>3-phosphoshikimate</name>
        <dbReference type="ChEBI" id="CHEBI:145989"/>
    </ligand>
</feature>
<proteinExistence type="inferred from homology"/>
<evidence type="ECO:0000259" key="8">
    <source>
        <dbReference type="Pfam" id="PF00275"/>
    </source>
</evidence>
<dbReference type="GO" id="GO:0009073">
    <property type="term" value="P:aromatic amino acid family biosynthetic process"/>
    <property type="evidence" value="ECO:0007669"/>
    <property type="project" value="UniProtKB-KW"/>
</dbReference>
<dbReference type="InterPro" id="IPR001986">
    <property type="entry name" value="Enolpyruvate_Tfrase_dom"/>
</dbReference>
<feature type="binding site" evidence="7">
    <location>
        <position position="161"/>
    </location>
    <ligand>
        <name>3-phosphoshikimate</name>
        <dbReference type="ChEBI" id="CHEBI:145989"/>
    </ligand>
</feature>
<keyword evidence="5 7" id="KW-0057">Aromatic amino acid biosynthesis</keyword>
<dbReference type="HAMAP" id="MF_00210">
    <property type="entry name" value="EPSP_synth"/>
    <property type="match status" value="1"/>
</dbReference>
<comment type="subcellular location">
    <subcellularLocation>
        <location evidence="7">Cytoplasm</location>
    </subcellularLocation>
</comment>
<feature type="binding site" evidence="7">
    <location>
        <position position="116"/>
    </location>
    <ligand>
        <name>phosphoenolpyruvate</name>
        <dbReference type="ChEBI" id="CHEBI:58702"/>
    </ligand>
</feature>
<feature type="binding site" evidence="7">
    <location>
        <position position="159"/>
    </location>
    <ligand>
        <name>3-phosphoshikimate</name>
        <dbReference type="ChEBI" id="CHEBI:145989"/>
    </ligand>
</feature>
<evidence type="ECO:0000256" key="1">
    <source>
        <dbReference type="ARBA" id="ARBA00004811"/>
    </source>
</evidence>
<feature type="binding site" evidence="7">
    <location>
        <position position="19"/>
    </location>
    <ligand>
        <name>phosphoenolpyruvate</name>
        <dbReference type="ChEBI" id="CHEBI:58702"/>
    </ligand>
</feature>
<feature type="binding site" evidence="7">
    <location>
        <position position="88"/>
    </location>
    <ligand>
        <name>phosphoenolpyruvate</name>
        <dbReference type="ChEBI" id="CHEBI:58702"/>
    </ligand>
</feature>
<evidence type="ECO:0000256" key="3">
    <source>
        <dbReference type="ARBA" id="ARBA00022605"/>
    </source>
</evidence>